<dbReference type="InterPro" id="IPR023041">
    <property type="entry name" value="Glucose_rcpt_Git3-like_N"/>
</dbReference>
<proteinExistence type="predicted"/>
<dbReference type="Proteomes" id="UP001360953">
    <property type="component" value="Unassembled WGS sequence"/>
</dbReference>
<evidence type="ECO:0000256" key="4">
    <source>
        <dbReference type="ARBA" id="ARBA00023136"/>
    </source>
</evidence>
<feature type="domain" description="Glucose receptor Git3-like N-terminal" evidence="6">
    <location>
        <begin position="66"/>
        <end position="221"/>
    </location>
</feature>
<dbReference type="RefSeq" id="XP_066658486.1">
    <property type="nucleotide sequence ID" value="XM_066796892.1"/>
</dbReference>
<keyword evidence="4 5" id="KW-0472">Membrane</keyword>
<keyword evidence="3 5" id="KW-1133">Transmembrane helix</keyword>
<evidence type="ECO:0000313" key="8">
    <source>
        <dbReference type="Proteomes" id="UP001360953"/>
    </source>
</evidence>
<accession>A0ABR1M7D7</accession>
<feature type="transmembrane region" description="Helical" evidence="5">
    <location>
        <begin position="47"/>
        <end position="66"/>
    </location>
</feature>
<dbReference type="PANTHER" id="PTHR23112:SF37">
    <property type="entry name" value="G PROTEIN-COUPLED RECEPTOR GPR1"/>
    <property type="match status" value="1"/>
</dbReference>
<dbReference type="GeneID" id="92029798"/>
<keyword evidence="8" id="KW-1185">Reference proteome</keyword>
<evidence type="ECO:0000259" key="6">
    <source>
        <dbReference type="Pfam" id="PF11710"/>
    </source>
</evidence>
<comment type="caution">
    <text evidence="7">The sequence shown here is derived from an EMBL/GenBank/DDBJ whole genome shotgun (WGS) entry which is preliminary data.</text>
</comment>
<dbReference type="Gene3D" id="1.20.1070.10">
    <property type="entry name" value="Rhodopsin 7-helix transmembrane proteins"/>
    <property type="match status" value="1"/>
</dbReference>
<sequence length="363" mass="41103">MATASGIELPPNLKVAIPTLVGSSLSCIATSAVLISWVFLGRGKRSFRYALVLNLTFAGMSCEFRATRGRLRTYLWAECLNSLNNTISGIYRMTHVGRHVPTNSCTLNGWVGQLSVQAADFSILAIAVVTILTIKLKSYILDATFDKKILMCISIWIVPLSTSTAAVAMHQIAPVSGNWCWISGEKPYLRYALGHAWRFAIIIIVIFIYAYVFFYMRKRFRYIEETISTGSYDYGRSFHHELAVVPAPIGLEPKQTHLSTNLSNTMTNTSSISHARRTKHRRQQSRSIERDIWRMLLLNTYPMLYLLLWIPGILNRIMEAVGKDYEWLDVMQSSTQYIGFANAITYGYKEHSRDVAAWMKSLG</sequence>
<comment type="subcellular location">
    <subcellularLocation>
        <location evidence="1">Membrane</location>
        <topology evidence="1">Multi-pass membrane protein</topology>
    </subcellularLocation>
</comment>
<feature type="transmembrane region" description="Helical" evidence="5">
    <location>
        <begin position="148"/>
        <end position="169"/>
    </location>
</feature>
<organism evidence="7 8">
    <name type="scientific">Phyllosticta citribraziliensis</name>
    <dbReference type="NCBI Taxonomy" id="989973"/>
    <lineage>
        <taxon>Eukaryota</taxon>
        <taxon>Fungi</taxon>
        <taxon>Dikarya</taxon>
        <taxon>Ascomycota</taxon>
        <taxon>Pezizomycotina</taxon>
        <taxon>Dothideomycetes</taxon>
        <taxon>Dothideomycetes incertae sedis</taxon>
        <taxon>Botryosphaeriales</taxon>
        <taxon>Phyllostictaceae</taxon>
        <taxon>Phyllosticta</taxon>
    </lineage>
</organism>
<evidence type="ECO:0000256" key="1">
    <source>
        <dbReference type="ARBA" id="ARBA00004141"/>
    </source>
</evidence>
<evidence type="ECO:0000256" key="2">
    <source>
        <dbReference type="ARBA" id="ARBA00022692"/>
    </source>
</evidence>
<gene>
    <name evidence="7" type="ORF">J3D65DRAFT_548183</name>
</gene>
<feature type="transmembrane region" description="Helical" evidence="5">
    <location>
        <begin position="116"/>
        <end position="136"/>
    </location>
</feature>
<protein>
    <recommendedName>
        <fullName evidence="6">Glucose receptor Git3-like N-terminal domain-containing protein</fullName>
    </recommendedName>
</protein>
<dbReference type="Pfam" id="PF11710">
    <property type="entry name" value="Git3"/>
    <property type="match status" value="1"/>
</dbReference>
<name>A0ABR1M7D7_9PEZI</name>
<dbReference type="SUPFAM" id="SSF81321">
    <property type="entry name" value="Family A G protein-coupled receptor-like"/>
    <property type="match status" value="1"/>
</dbReference>
<evidence type="ECO:0000256" key="3">
    <source>
        <dbReference type="ARBA" id="ARBA00022989"/>
    </source>
</evidence>
<dbReference type="PANTHER" id="PTHR23112">
    <property type="entry name" value="G PROTEIN-COUPLED RECEPTOR 157-RELATED"/>
    <property type="match status" value="1"/>
</dbReference>
<reference evidence="7 8" key="1">
    <citation type="submission" date="2024-04" db="EMBL/GenBank/DDBJ databases">
        <title>Phyllosticta paracitricarpa is synonymous to the EU quarantine fungus P. citricarpa based on phylogenomic analyses.</title>
        <authorList>
            <consortium name="Lawrence Berkeley National Laboratory"/>
            <person name="Van ingen-buijs V.A."/>
            <person name="Van westerhoven A.C."/>
            <person name="Haridas S."/>
            <person name="Skiadas P."/>
            <person name="Martin F."/>
            <person name="Groenewald J.Z."/>
            <person name="Crous P.W."/>
            <person name="Seidl M.F."/>
        </authorList>
    </citation>
    <scope>NUCLEOTIDE SEQUENCE [LARGE SCALE GENOMIC DNA]</scope>
    <source>
        <strain evidence="7 8">CPC 17464</strain>
    </source>
</reference>
<feature type="transmembrane region" description="Helical" evidence="5">
    <location>
        <begin position="20"/>
        <end position="40"/>
    </location>
</feature>
<evidence type="ECO:0000256" key="5">
    <source>
        <dbReference type="SAM" id="Phobius"/>
    </source>
</evidence>
<feature type="transmembrane region" description="Helical" evidence="5">
    <location>
        <begin position="196"/>
        <end position="216"/>
    </location>
</feature>
<evidence type="ECO:0000313" key="7">
    <source>
        <dbReference type="EMBL" id="KAK7542193.1"/>
    </source>
</evidence>
<dbReference type="EMBL" id="JBBPEH010000002">
    <property type="protein sequence ID" value="KAK7542193.1"/>
    <property type="molecule type" value="Genomic_DNA"/>
</dbReference>
<keyword evidence="2 5" id="KW-0812">Transmembrane</keyword>
<feature type="transmembrane region" description="Helical" evidence="5">
    <location>
        <begin position="292"/>
        <end position="310"/>
    </location>
</feature>